<evidence type="ECO:0000313" key="3">
    <source>
        <dbReference type="Proteomes" id="UP000316916"/>
    </source>
</evidence>
<accession>A0A521DL01</accession>
<keyword evidence="3" id="KW-1185">Reference proteome</keyword>
<feature type="transmembrane region" description="Helical" evidence="1">
    <location>
        <begin position="25"/>
        <end position="48"/>
    </location>
</feature>
<keyword evidence="1" id="KW-0472">Membrane</keyword>
<feature type="transmembrane region" description="Helical" evidence="1">
    <location>
        <begin position="105"/>
        <end position="132"/>
    </location>
</feature>
<organism evidence="2 3">
    <name type="scientific">Chryseobacterium rhizoplanae</name>
    <dbReference type="NCBI Taxonomy" id="1609531"/>
    <lineage>
        <taxon>Bacteria</taxon>
        <taxon>Pseudomonadati</taxon>
        <taxon>Bacteroidota</taxon>
        <taxon>Flavobacteriia</taxon>
        <taxon>Flavobacteriales</taxon>
        <taxon>Weeksellaceae</taxon>
        <taxon>Chryseobacterium group</taxon>
        <taxon>Chryseobacterium</taxon>
    </lineage>
</organism>
<evidence type="ECO:0000256" key="1">
    <source>
        <dbReference type="SAM" id="Phobius"/>
    </source>
</evidence>
<evidence type="ECO:0000313" key="2">
    <source>
        <dbReference type="EMBL" id="SMO72403.1"/>
    </source>
</evidence>
<name>A0A521DL01_9FLAO</name>
<dbReference type="Proteomes" id="UP000316916">
    <property type="component" value="Unassembled WGS sequence"/>
</dbReference>
<proteinExistence type="predicted"/>
<dbReference type="EMBL" id="FXTC01000005">
    <property type="protein sequence ID" value="SMO72403.1"/>
    <property type="molecule type" value="Genomic_DNA"/>
</dbReference>
<feature type="transmembrane region" description="Helical" evidence="1">
    <location>
        <begin position="190"/>
        <end position="209"/>
    </location>
</feature>
<feature type="transmembrane region" description="Helical" evidence="1">
    <location>
        <begin position="215"/>
        <end position="233"/>
    </location>
</feature>
<dbReference type="RefSeq" id="WP_142718442.1">
    <property type="nucleotide sequence ID" value="NZ_FXTC01000005.1"/>
</dbReference>
<keyword evidence="1" id="KW-0812">Transmembrane</keyword>
<feature type="transmembrane region" description="Helical" evidence="1">
    <location>
        <begin position="167"/>
        <end position="185"/>
    </location>
</feature>
<protein>
    <submittedName>
        <fullName evidence="2">Uncharacterized protein</fullName>
    </submittedName>
</protein>
<dbReference type="AlphaFoldDB" id="A0A521DL01"/>
<feature type="transmembrane region" description="Helical" evidence="1">
    <location>
        <begin position="60"/>
        <end position="84"/>
    </location>
</feature>
<reference evidence="2 3" key="1">
    <citation type="submission" date="2017-05" db="EMBL/GenBank/DDBJ databases">
        <authorList>
            <person name="Varghese N."/>
            <person name="Submissions S."/>
        </authorList>
    </citation>
    <scope>NUCLEOTIDE SEQUENCE [LARGE SCALE GENOMIC DNA]</scope>
    <source>
        <strain evidence="2 3">DSM 29371</strain>
    </source>
</reference>
<sequence>MKENFSISRLKKLLAIDWQTNRKKYMFIILAMFAFWVLYGLAALWLITSLKKDIFTNSSAIRLAFFLQMFGFISFLACGSFTEMGTDTNKTSYILLQPNTNGEKFMAKFIITAILFWIVFFVSAFIGLYFLWNIFYPIALQHVSPEYLVVKKFDTWHNIKIMTSMESITYAFFFHSVFMLGSIILNKFKYITTLLVVTLFYFAVALLNLQAKTDTYYLFIYGFFTISFWLIAYRKLKNYSL</sequence>
<gene>
    <name evidence="2" type="ORF">SAMN06265171_105228</name>
</gene>
<keyword evidence="1" id="KW-1133">Transmembrane helix</keyword>